<dbReference type="InterPro" id="IPR036890">
    <property type="entry name" value="HATPase_C_sf"/>
</dbReference>
<evidence type="ECO:0000313" key="1">
    <source>
        <dbReference type="EMBL" id="TSB37245.1"/>
    </source>
</evidence>
<sequence>MSRKGIPANQLAPAAARRFVRAALTGRATGRTPAAAAVTDGLVDDAVLLTSELVTNAVMYAGTDIDVSCRLERGHHRSPGTAPEDRPEGAGVVVEVVDRHPSRSLRDPSTA</sequence>
<gene>
    <name evidence="1" type="ORF">FNZ23_18845</name>
</gene>
<dbReference type="Proteomes" id="UP000320888">
    <property type="component" value="Unassembled WGS sequence"/>
</dbReference>
<dbReference type="Gene3D" id="3.30.565.10">
    <property type="entry name" value="Histidine kinase-like ATPase, C-terminal domain"/>
    <property type="match status" value="1"/>
</dbReference>
<protein>
    <recommendedName>
        <fullName evidence="3">ATP-binding protein</fullName>
    </recommendedName>
</protein>
<proteinExistence type="predicted"/>
<dbReference type="AlphaFoldDB" id="A0A553Z735"/>
<name>A0A553Z735_9ACTN</name>
<evidence type="ECO:0000313" key="2">
    <source>
        <dbReference type="Proteomes" id="UP000320888"/>
    </source>
</evidence>
<accession>A0A553Z735</accession>
<evidence type="ECO:0008006" key="3">
    <source>
        <dbReference type="Google" id="ProtNLM"/>
    </source>
</evidence>
<reference evidence="1 2" key="1">
    <citation type="submission" date="2019-07" db="EMBL/GenBank/DDBJ databases">
        <title>Draft genome for Streptomyces benahoarensis MZ03-48.</title>
        <authorList>
            <person name="Gonzalez-Pimentel J.L."/>
        </authorList>
    </citation>
    <scope>NUCLEOTIDE SEQUENCE [LARGE SCALE GENOMIC DNA]</scope>
    <source>
        <strain evidence="1 2">MZ03-48</strain>
    </source>
</reference>
<organism evidence="1 2">
    <name type="scientific">Streptomyces benahoarensis</name>
    <dbReference type="NCBI Taxonomy" id="2595054"/>
    <lineage>
        <taxon>Bacteria</taxon>
        <taxon>Bacillati</taxon>
        <taxon>Actinomycetota</taxon>
        <taxon>Actinomycetes</taxon>
        <taxon>Kitasatosporales</taxon>
        <taxon>Streptomycetaceae</taxon>
        <taxon>Streptomyces</taxon>
    </lineage>
</organism>
<comment type="caution">
    <text evidence="1">The sequence shown here is derived from an EMBL/GenBank/DDBJ whole genome shotgun (WGS) entry which is preliminary data.</text>
</comment>
<keyword evidence="2" id="KW-1185">Reference proteome</keyword>
<feature type="non-terminal residue" evidence="1">
    <location>
        <position position="111"/>
    </location>
</feature>
<dbReference type="EMBL" id="VKLS01000247">
    <property type="protein sequence ID" value="TSB37245.1"/>
    <property type="molecule type" value="Genomic_DNA"/>
</dbReference>